<feature type="transmembrane region" description="Helical" evidence="11">
    <location>
        <begin position="57"/>
        <end position="79"/>
    </location>
</feature>
<reference evidence="12 13" key="1">
    <citation type="journal article" date="2019" name="Plant Biotechnol. J.">
        <title>The red bayberry genome and genetic basis of sex determination.</title>
        <authorList>
            <person name="Jia H.M."/>
            <person name="Jia H.J."/>
            <person name="Cai Q.L."/>
            <person name="Wang Y."/>
            <person name="Zhao H.B."/>
            <person name="Yang W.F."/>
            <person name="Wang G.Y."/>
            <person name="Li Y.H."/>
            <person name="Zhan D.L."/>
            <person name="Shen Y.T."/>
            <person name="Niu Q.F."/>
            <person name="Chang L."/>
            <person name="Qiu J."/>
            <person name="Zhao L."/>
            <person name="Xie H.B."/>
            <person name="Fu W.Y."/>
            <person name="Jin J."/>
            <person name="Li X.W."/>
            <person name="Jiao Y."/>
            <person name="Zhou C.C."/>
            <person name="Tu T."/>
            <person name="Chai C.Y."/>
            <person name="Gao J.L."/>
            <person name="Fan L.J."/>
            <person name="van de Weg E."/>
            <person name="Wang J.Y."/>
            <person name="Gao Z.S."/>
        </authorList>
    </citation>
    <scope>NUCLEOTIDE SEQUENCE [LARGE SCALE GENOMIC DNA]</scope>
    <source>
        <tissue evidence="12">Leaves</tissue>
    </source>
</reference>
<evidence type="ECO:0000313" key="13">
    <source>
        <dbReference type="Proteomes" id="UP000516437"/>
    </source>
</evidence>
<comment type="caution">
    <text evidence="12">The sequence shown here is derived from an EMBL/GenBank/DDBJ whole genome shotgun (WGS) entry which is preliminary data.</text>
</comment>
<comment type="similarity">
    <text evidence="2">Belongs to the AB hydrolase superfamily. Lipase family.</text>
</comment>
<dbReference type="GO" id="GO:0008374">
    <property type="term" value="F:O-acyltransferase activity"/>
    <property type="evidence" value="ECO:0007669"/>
    <property type="project" value="InterPro"/>
</dbReference>
<evidence type="ECO:0000256" key="4">
    <source>
        <dbReference type="ARBA" id="ARBA00022692"/>
    </source>
</evidence>
<evidence type="ECO:0000256" key="1">
    <source>
        <dbReference type="ARBA" id="ARBA00004167"/>
    </source>
</evidence>
<dbReference type="EMBL" id="RXIC02000021">
    <property type="protein sequence ID" value="KAB1218380.1"/>
    <property type="molecule type" value="Genomic_DNA"/>
</dbReference>
<evidence type="ECO:0000256" key="8">
    <source>
        <dbReference type="ARBA" id="ARBA00051335"/>
    </source>
</evidence>
<protein>
    <recommendedName>
        <fullName evidence="9">phospholipid:diacylglycerol acyltransferase</fullName>
        <ecNumber evidence="9">2.3.1.158</ecNumber>
    </recommendedName>
</protein>
<evidence type="ECO:0000256" key="2">
    <source>
        <dbReference type="ARBA" id="ARBA00010701"/>
    </source>
</evidence>
<evidence type="ECO:0000256" key="9">
    <source>
        <dbReference type="ARBA" id="ARBA00066405"/>
    </source>
</evidence>
<evidence type="ECO:0000256" key="10">
    <source>
        <dbReference type="SAM" id="MobiDB-lite"/>
    </source>
</evidence>
<feature type="region of interest" description="Disordered" evidence="10">
    <location>
        <begin position="1"/>
        <end position="46"/>
    </location>
</feature>
<dbReference type="GO" id="GO:0046027">
    <property type="term" value="F:phospholipid:diacylglycerol acyltransferase activity"/>
    <property type="evidence" value="ECO:0007669"/>
    <property type="project" value="UniProtKB-EC"/>
</dbReference>
<dbReference type="SUPFAM" id="SSF53474">
    <property type="entry name" value="alpha/beta-Hydrolases"/>
    <property type="match status" value="1"/>
</dbReference>
<dbReference type="FunFam" id="3.40.50.1820:FF:000160">
    <property type="entry name" value="Phospholipid:diacylglycerol acyltransferase 1"/>
    <property type="match status" value="1"/>
</dbReference>
<keyword evidence="5 11" id="KW-1133">Transmembrane helix</keyword>
<evidence type="ECO:0000256" key="5">
    <source>
        <dbReference type="ARBA" id="ARBA00022989"/>
    </source>
</evidence>
<dbReference type="OrthoDB" id="190846at2759"/>
<dbReference type="EC" id="2.3.1.158" evidence="9"/>
<accession>A0A6A1W6I1</accession>
<sequence length="681" mass="75619">MPPIRRKKAPETDKNSGSDSGTRKGDDEEEKDKQKNNSKKKETTKAKKVKEKSKWSCVDSCCWLIGCICVTWWVLLFLYKAMPASFPQYVTEAITGPLPDSPGVKLRKEGLKVKHPVVFVPGIVTGGLELWEGRQCADGLFRKRLWGGTFGEVYKRPLCWVEHMSLDNESGLDPPGIRVRRVPGLVAADYFAPGYFVWAVLIANLACIGYEEKNMYMAAYDWRISFQNTEVRDQSLSEIKSKIELMVATSGGKKAVILPHSMGALYFLHFMKWVEAPAPMGGGGGPDWCSKHIKAVMNIAGPFLGVPKAVAGLFSAEAKDIAVARAIAPGFLDNDMFRLQTLQHVMKMTRTWDSTMSMIPKGGDTIWGDLDWSPEEGYVPSKRRQRNNDTELARQNATGSLGSQSKRIYYGRMISFGKDIAEAASSEIELLDFQDAIKGNTVANTTCRDVWTEYHDMGIEGIRAVAEHKVFSAGSVIDLLQFVAPKMMARGSAHFSYGIADNLDDPKYKHYKFWSNPLETRLPNAPDMEIFSLYGVGIPTERAYVYELSPSAECNIPFQISTSADGEDEDSCLKDGVYTVDGDETVPVLSAGFMCAKGWRGKTRFNPSGIRTYVREYDHSPPTNLLEGRGTQSGAHVDIMGNFALIEDVMRVVAGATGEDLGGNRVYSDIFKWSENIKLHL</sequence>
<evidence type="ECO:0000256" key="7">
    <source>
        <dbReference type="ARBA" id="ARBA00023315"/>
    </source>
</evidence>
<keyword evidence="13" id="KW-1185">Reference proteome</keyword>
<dbReference type="InterPro" id="IPR029058">
    <property type="entry name" value="AB_hydrolase_fold"/>
</dbReference>
<dbReference type="Gene3D" id="3.40.50.1820">
    <property type="entry name" value="alpha/beta hydrolase"/>
    <property type="match status" value="1"/>
</dbReference>
<evidence type="ECO:0000256" key="3">
    <source>
        <dbReference type="ARBA" id="ARBA00022679"/>
    </source>
</evidence>
<gene>
    <name evidence="12" type="ORF">CJ030_MR3G026260</name>
</gene>
<dbReference type="GO" id="GO:0016020">
    <property type="term" value="C:membrane"/>
    <property type="evidence" value="ECO:0007669"/>
    <property type="project" value="UniProtKB-SubCell"/>
</dbReference>
<keyword evidence="7 12" id="KW-0012">Acyltransferase</keyword>
<proteinExistence type="inferred from homology"/>
<organism evidence="12 13">
    <name type="scientific">Morella rubra</name>
    <name type="common">Chinese bayberry</name>
    <dbReference type="NCBI Taxonomy" id="262757"/>
    <lineage>
        <taxon>Eukaryota</taxon>
        <taxon>Viridiplantae</taxon>
        <taxon>Streptophyta</taxon>
        <taxon>Embryophyta</taxon>
        <taxon>Tracheophyta</taxon>
        <taxon>Spermatophyta</taxon>
        <taxon>Magnoliopsida</taxon>
        <taxon>eudicotyledons</taxon>
        <taxon>Gunneridae</taxon>
        <taxon>Pentapetalae</taxon>
        <taxon>rosids</taxon>
        <taxon>fabids</taxon>
        <taxon>Fagales</taxon>
        <taxon>Myricaceae</taxon>
        <taxon>Morella</taxon>
    </lineage>
</organism>
<evidence type="ECO:0000256" key="11">
    <source>
        <dbReference type="SAM" id="Phobius"/>
    </source>
</evidence>
<evidence type="ECO:0000313" key="12">
    <source>
        <dbReference type="EMBL" id="KAB1218380.1"/>
    </source>
</evidence>
<dbReference type="Pfam" id="PF02450">
    <property type="entry name" value="LCAT"/>
    <property type="match status" value="2"/>
</dbReference>
<feature type="region of interest" description="Disordered" evidence="10">
    <location>
        <begin position="378"/>
        <end position="399"/>
    </location>
</feature>
<name>A0A6A1W6I1_9ROSI</name>
<comment type="subcellular location">
    <subcellularLocation>
        <location evidence="1">Membrane</location>
        <topology evidence="1">Single-pass membrane protein</topology>
    </subcellularLocation>
</comment>
<dbReference type="PANTHER" id="PTHR11440">
    <property type="entry name" value="LECITHIN-CHOLESTEROL ACYLTRANSFERASE-RELATED"/>
    <property type="match status" value="1"/>
</dbReference>
<comment type="catalytic activity">
    <reaction evidence="8">
        <text>a glycerophospholipid + a 1,2-diacyl-sn-glycerol = a monoacylglycerophospholipid + a triacyl-sn-glycerol</text>
        <dbReference type="Rhea" id="RHEA:14057"/>
        <dbReference type="ChEBI" id="CHEBI:17815"/>
        <dbReference type="ChEBI" id="CHEBI:64615"/>
        <dbReference type="ChEBI" id="CHEBI:136912"/>
        <dbReference type="ChEBI" id="CHEBI:136913"/>
        <dbReference type="EC" id="2.3.1.158"/>
    </reaction>
</comment>
<dbReference type="Proteomes" id="UP000516437">
    <property type="component" value="Chromosome 3"/>
</dbReference>
<dbReference type="GO" id="GO:0019432">
    <property type="term" value="P:triglyceride biosynthetic process"/>
    <property type="evidence" value="ECO:0007669"/>
    <property type="project" value="UniProtKB-ARBA"/>
</dbReference>
<keyword evidence="6 11" id="KW-0472">Membrane</keyword>
<evidence type="ECO:0000256" key="6">
    <source>
        <dbReference type="ARBA" id="ARBA00023136"/>
    </source>
</evidence>
<dbReference type="InterPro" id="IPR003386">
    <property type="entry name" value="LACT/PDAT_acylTrfase"/>
</dbReference>
<keyword evidence="4 11" id="KW-0812">Transmembrane</keyword>
<feature type="compositionally biased region" description="Basic and acidic residues" evidence="10">
    <location>
        <begin position="9"/>
        <end position="45"/>
    </location>
</feature>
<keyword evidence="3 12" id="KW-0808">Transferase</keyword>
<dbReference type="AlphaFoldDB" id="A0A6A1W6I1"/>